<dbReference type="SUPFAM" id="SSF46689">
    <property type="entry name" value="Homeodomain-like"/>
    <property type="match status" value="1"/>
</dbReference>
<reference evidence="4 5" key="1">
    <citation type="submission" date="2019-07" db="EMBL/GenBank/DDBJ databases">
        <title>Whole genome shotgun sequence of Deinococcus cellulosilyticus NBRC 106333.</title>
        <authorList>
            <person name="Hosoyama A."/>
            <person name="Uohara A."/>
            <person name="Ohji S."/>
            <person name="Ichikawa N."/>
        </authorList>
    </citation>
    <scope>NUCLEOTIDE SEQUENCE [LARGE SCALE GENOMIC DNA]</scope>
    <source>
        <strain evidence="4 5">NBRC 106333</strain>
    </source>
</reference>
<accession>A0A511N0G1</accession>
<keyword evidence="1 2" id="KW-0238">DNA-binding</keyword>
<dbReference type="InterPro" id="IPR041474">
    <property type="entry name" value="NicS_C"/>
</dbReference>
<evidence type="ECO:0000259" key="3">
    <source>
        <dbReference type="PROSITE" id="PS50977"/>
    </source>
</evidence>
<dbReference type="Gene3D" id="1.10.357.10">
    <property type="entry name" value="Tetracycline Repressor, domain 2"/>
    <property type="match status" value="1"/>
</dbReference>
<dbReference type="Pfam" id="PF17938">
    <property type="entry name" value="TetR_C_29"/>
    <property type="match status" value="1"/>
</dbReference>
<dbReference type="GO" id="GO:0003677">
    <property type="term" value="F:DNA binding"/>
    <property type="evidence" value="ECO:0007669"/>
    <property type="project" value="UniProtKB-UniRule"/>
</dbReference>
<evidence type="ECO:0000256" key="1">
    <source>
        <dbReference type="ARBA" id="ARBA00023125"/>
    </source>
</evidence>
<dbReference type="InterPro" id="IPR036271">
    <property type="entry name" value="Tet_transcr_reg_TetR-rel_C_sf"/>
</dbReference>
<dbReference type="EMBL" id="BJXB01000005">
    <property type="protein sequence ID" value="GEM45981.1"/>
    <property type="molecule type" value="Genomic_DNA"/>
</dbReference>
<dbReference type="InterPro" id="IPR050109">
    <property type="entry name" value="HTH-type_TetR-like_transc_reg"/>
</dbReference>
<dbReference type="AlphaFoldDB" id="A0A511N0G1"/>
<feature type="DNA-binding region" description="H-T-H motif" evidence="2">
    <location>
        <begin position="35"/>
        <end position="54"/>
    </location>
</feature>
<comment type="caution">
    <text evidence="4">The sequence shown here is derived from an EMBL/GenBank/DDBJ whole genome shotgun (WGS) entry which is preliminary data.</text>
</comment>
<dbReference type="SUPFAM" id="SSF48498">
    <property type="entry name" value="Tetracyclin repressor-like, C-terminal domain"/>
    <property type="match status" value="1"/>
</dbReference>
<proteinExistence type="predicted"/>
<gene>
    <name evidence="4" type="ORF">DC3_16160</name>
</gene>
<dbReference type="InterPro" id="IPR001647">
    <property type="entry name" value="HTH_TetR"/>
</dbReference>
<dbReference type="InterPro" id="IPR009057">
    <property type="entry name" value="Homeodomain-like_sf"/>
</dbReference>
<dbReference type="Proteomes" id="UP000321306">
    <property type="component" value="Unassembled WGS sequence"/>
</dbReference>
<dbReference type="PANTHER" id="PTHR30328:SF54">
    <property type="entry name" value="HTH-TYPE TRANSCRIPTIONAL REPRESSOR SCO4008"/>
    <property type="match status" value="1"/>
</dbReference>
<keyword evidence="5" id="KW-1185">Reference proteome</keyword>
<dbReference type="OrthoDB" id="9808476at2"/>
<feature type="domain" description="HTH tetR-type" evidence="3">
    <location>
        <begin position="12"/>
        <end position="72"/>
    </location>
</feature>
<dbReference type="PROSITE" id="PS50977">
    <property type="entry name" value="HTH_TETR_2"/>
    <property type="match status" value="1"/>
</dbReference>
<evidence type="ECO:0000313" key="5">
    <source>
        <dbReference type="Proteomes" id="UP000321306"/>
    </source>
</evidence>
<evidence type="ECO:0000313" key="4">
    <source>
        <dbReference type="EMBL" id="GEM45981.1"/>
    </source>
</evidence>
<dbReference type="RefSeq" id="WP_146883738.1">
    <property type="nucleotide sequence ID" value="NZ_BJXB01000005.1"/>
</dbReference>
<protein>
    <submittedName>
        <fullName evidence="4">TetR family transcriptional regulator</fullName>
    </submittedName>
</protein>
<name>A0A511N0G1_DEIC1</name>
<dbReference type="PANTHER" id="PTHR30328">
    <property type="entry name" value="TRANSCRIPTIONAL REPRESSOR"/>
    <property type="match status" value="1"/>
</dbReference>
<dbReference type="PRINTS" id="PR00455">
    <property type="entry name" value="HTHTETR"/>
</dbReference>
<dbReference type="Pfam" id="PF00440">
    <property type="entry name" value="TetR_N"/>
    <property type="match status" value="1"/>
</dbReference>
<organism evidence="4 5">
    <name type="scientific">Deinococcus cellulosilyticus (strain DSM 18568 / NBRC 106333 / KACC 11606 / 5516J-15)</name>
    <dbReference type="NCBI Taxonomy" id="1223518"/>
    <lineage>
        <taxon>Bacteria</taxon>
        <taxon>Thermotogati</taxon>
        <taxon>Deinococcota</taxon>
        <taxon>Deinococci</taxon>
        <taxon>Deinococcales</taxon>
        <taxon>Deinococcaceae</taxon>
        <taxon>Deinococcus</taxon>
    </lineage>
</organism>
<evidence type="ECO:0000256" key="2">
    <source>
        <dbReference type="PROSITE-ProRule" id="PRU00335"/>
    </source>
</evidence>
<sequence length="210" mass="24415">MTRINQKAAAAEKSRQLILEAAERLFAEKGFEKTSLQEICDQAGVARGTPGYFFGSKEGLYQAVLDRAFAEPLQLVLTLRSLVQQPDHEPRQLLRFAIEQFFDFQLKHPRFVRLTEWETLNGGQFLGHLPRQLEVFREALALMQQELDWQGEPEQFMIDLTALCWFPVAHAETFLKPLGVHMDDPQIREKRKQHVVDLLLQKYLPERREA</sequence>